<reference evidence="1 2" key="1">
    <citation type="submission" date="2023-03" db="EMBL/GenBank/DDBJ databases">
        <title>High recombination rates correlate with genetic variation in Cardiocondyla obscurior ants.</title>
        <authorList>
            <person name="Errbii M."/>
        </authorList>
    </citation>
    <scope>NUCLEOTIDE SEQUENCE [LARGE SCALE GENOMIC DNA]</scope>
    <source>
        <strain evidence="1">Alpha-2009</strain>
        <tissue evidence="1">Whole body</tissue>
    </source>
</reference>
<name>A0AAW2GJJ9_9HYME</name>
<sequence>MFSDKYERSCDYAQRKLEVETERCNVWKVRATSLLNSQFTLTMIIIMHAQPFCYLYKLEYLIELLDIKIKKKKRNKYI</sequence>
<organism evidence="1 2">
    <name type="scientific">Cardiocondyla obscurior</name>
    <dbReference type="NCBI Taxonomy" id="286306"/>
    <lineage>
        <taxon>Eukaryota</taxon>
        <taxon>Metazoa</taxon>
        <taxon>Ecdysozoa</taxon>
        <taxon>Arthropoda</taxon>
        <taxon>Hexapoda</taxon>
        <taxon>Insecta</taxon>
        <taxon>Pterygota</taxon>
        <taxon>Neoptera</taxon>
        <taxon>Endopterygota</taxon>
        <taxon>Hymenoptera</taxon>
        <taxon>Apocrita</taxon>
        <taxon>Aculeata</taxon>
        <taxon>Formicoidea</taxon>
        <taxon>Formicidae</taxon>
        <taxon>Myrmicinae</taxon>
        <taxon>Cardiocondyla</taxon>
    </lineage>
</organism>
<evidence type="ECO:0000313" key="2">
    <source>
        <dbReference type="Proteomes" id="UP001430953"/>
    </source>
</evidence>
<keyword evidence="2" id="KW-1185">Reference proteome</keyword>
<evidence type="ECO:0000313" key="1">
    <source>
        <dbReference type="EMBL" id="KAL0126301.1"/>
    </source>
</evidence>
<dbReference type="EMBL" id="JADYXP020000004">
    <property type="protein sequence ID" value="KAL0126301.1"/>
    <property type="molecule type" value="Genomic_DNA"/>
</dbReference>
<dbReference type="AlphaFoldDB" id="A0AAW2GJJ9"/>
<proteinExistence type="predicted"/>
<comment type="caution">
    <text evidence="1">The sequence shown here is derived from an EMBL/GenBank/DDBJ whole genome shotgun (WGS) entry which is preliminary data.</text>
</comment>
<accession>A0AAW2GJJ9</accession>
<gene>
    <name evidence="1" type="ORF">PUN28_005003</name>
</gene>
<dbReference type="Proteomes" id="UP001430953">
    <property type="component" value="Unassembled WGS sequence"/>
</dbReference>
<protein>
    <submittedName>
        <fullName evidence="1">Uncharacterized protein</fullName>
    </submittedName>
</protein>